<evidence type="ECO:0000313" key="2">
    <source>
        <dbReference type="Proteomes" id="UP000613743"/>
    </source>
</evidence>
<gene>
    <name evidence="1" type="ORF">GCM10009332_24250</name>
</gene>
<dbReference type="AlphaFoldDB" id="A0A917JTP3"/>
<dbReference type="RefSeq" id="WP_188921304.1">
    <property type="nucleotide sequence ID" value="NZ_BMPZ01000007.1"/>
</dbReference>
<name>A0A917JTP3_9GAMM</name>
<accession>A0A917JTP3</accession>
<organism evidence="1 2">
    <name type="scientific">Shewanella gelidii</name>
    <dbReference type="NCBI Taxonomy" id="1642821"/>
    <lineage>
        <taxon>Bacteria</taxon>
        <taxon>Pseudomonadati</taxon>
        <taxon>Pseudomonadota</taxon>
        <taxon>Gammaproteobacteria</taxon>
        <taxon>Alteromonadales</taxon>
        <taxon>Shewanellaceae</taxon>
        <taxon>Shewanella</taxon>
    </lineage>
</organism>
<dbReference type="Pfam" id="PF22098">
    <property type="entry name" value="DUF6942"/>
    <property type="match status" value="1"/>
</dbReference>
<dbReference type="InterPro" id="IPR054222">
    <property type="entry name" value="DUF6942"/>
</dbReference>
<keyword evidence="2" id="KW-1185">Reference proteome</keyword>
<dbReference type="EMBL" id="BMPZ01000007">
    <property type="protein sequence ID" value="GGI86088.1"/>
    <property type="molecule type" value="Genomic_DNA"/>
</dbReference>
<reference evidence="1" key="2">
    <citation type="submission" date="2020-09" db="EMBL/GenBank/DDBJ databases">
        <authorList>
            <person name="Sun Q."/>
            <person name="Ohkuma M."/>
        </authorList>
    </citation>
    <scope>NUCLEOTIDE SEQUENCE</scope>
    <source>
        <strain evidence="1">JCM 30804</strain>
    </source>
</reference>
<comment type="caution">
    <text evidence="1">The sequence shown here is derived from an EMBL/GenBank/DDBJ whole genome shotgun (WGS) entry which is preliminary data.</text>
</comment>
<evidence type="ECO:0000313" key="1">
    <source>
        <dbReference type="EMBL" id="GGI86088.1"/>
    </source>
</evidence>
<sequence>MHTLFDGSNEIQDTTTVTLQSMQTIGNPRSQICFYLPKPPLFPTYTELNSTQNSNTWQQALIDLNGNHWRKILVLIAKISAPNLQWRNYRTQLFTVQREQVQFGATQLNPHAKWHIVCGIQAAKMLGVSSAHQPKQIVVKEQVILTPYLDYRQLPNVLVEQIRQIIHLK</sequence>
<dbReference type="Proteomes" id="UP000613743">
    <property type="component" value="Unassembled WGS sequence"/>
</dbReference>
<protein>
    <submittedName>
        <fullName evidence="1">Uncharacterized protein</fullName>
    </submittedName>
</protein>
<reference evidence="1" key="1">
    <citation type="journal article" date="2014" name="Int. J. Syst. Evol. Microbiol.">
        <title>Complete genome sequence of Corynebacterium casei LMG S-19264T (=DSM 44701T), isolated from a smear-ripened cheese.</title>
        <authorList>
            <consortium name="US DOE Joint Genome Institute (JGI-PGF)"/>
            <person name="Walter F."/>
            <person name="Albersmeier A."/>
            <person name="Kalinowski J."/>
            <person name="Ruckert C."/>
        </authorList>
    </citation>
    <scope>NUCLEOTIDE SEQUENCE</scope>
    <source>
        <strain evidence="1">JCM 30804</strain>
    </source>
</reference>
<proteinExistence type="predicted"/>